<proteinExistence type="predicted"/>
<organism evidence="1 2">
    <name type="scientific">Acetivibrio thermocellus AD2</name>
    <dbReference type="NCBI Taxonomy" id="1138384"/>
    <lineage>
        <taxon>Bacteria</taxon>
        <taxon>Bacillati</taxon>
        <taxon>Bacillota</taxon>
        <taxon>Clostridia</taxon>
        <taxon>Eubacteriales</taxon>
        <taxon>Oscillospiraceae</taxon>
        <taxon>Acetivibrio</taxon>
    </lineage>
</organism>
<reference evidence="1 2" key="1">
    <citation type="submission" date="2017-09" db="EMBL/GenBank/DDBJ databases">
        <title>Evaluation of Pacific Biosciences Sequencing Technology to Finishing C. thermocellum Genome Sequences.</title>
        <authorList>
            <person name="Brown S."/>
        </authorList>
    </citation>
    <scope>NUCLEOTIDE SEQUENCE [LARGE SCALE GENOMIC DNA]</scope>
    <source>
        <strain evidence="1 2">AD2</strain>
    </source>
</reference>
<name>A0AB36TIC3_ACETH</name>
<dbReference type="AlphaFoldDB" id="A0AB36TIC3"/>
<sequence length="322" mass="37732">MGKSLSEKYEGIIPKTIFHYTSFEKFKCILRYGTWRFKLSTQSNDLLDTTYIVDIIKELKIQNKNLPDYQRELLEFLMGYFKQEGYERQFLSYVTCFTGKADSRLLWDAYTINRPAISEKEERNYNGVCIGVNRDKLIELLQTEKPDFCDTGFLAPVYYTPYQQVTALDFLCNNALDTFEKVKDDKDQTQEIIPPIRSAYSIQIGDYIGRPHFFELKLKKSFVKTALLYYIESVEKLAPFLKHQFWEEENEYRAAFSLHKSKKPVEDYIDIKISEELIDFIILGPTFSDKEEGDIQSIKDAKLDFNKLNKKHSIGTGIIRMG</sequence>
<protein>
    <recommendedName>
        <fullName evidence="3">DUF2971 domain-containing protein</fullName>
    </recommendedName>
</protein>
<evidence type="ECO:0008006" key="3">
    <source>
        <dbReference type="Google" id="ProtNLM"/>
    </source>
</evidence>
<evidence type="ECO:0000313" key="1">
    <source>
        <dbReference type="EMBL" id="PFH03662.1"/>
    </source>
</evidence>
<gene>
    <name evidence="1" type="ORF">M972_112474</name>
</gene>
<dbReference type="Pfam" id="PF11185">
    <property type="entry name" value="DUF2971"/>
    <property type="match status" value="1"/>
</dbReference>
<evidence type="ECO:0000313" key="2">
    <source>
        <dbReference type="Proteomes" id="UP000223596"/>
    </source>
</evidence>
<comment type="caution">
    <text evidence="1">The sequence shown here is derived from an EMBL/GenBank/DDBJ whole genome shotgun (WGS) entry which is preliminary data.</text>
</comment>
<dbReference type="Proteomes" id="UP000223596">
    <property type="component" value="Unassembled WGS sequence"/>
</dbReference>
<dbReference type="RefSeq" id="WP_003520706.1">
    <property type="nucleotide sequence ID" value="NZ_CP013828.1"/>
</dbReference>
<dbReference type="EMBL" id="PDBW01000001">
    <property type="protein sequence ID" value="PFH03662.1"/>
    <property type="molecule type" value="Genomic_DNA"/>
</dbReference>
<accession>A0AB36TIC3</accession>
<dbReference type="InterPro" id="IPR021352">
    <property type="entry name" value="DUF2971"/>
</dbReference>